<evidence type="ECO:0000256" key="2">
    <source>
        <dbReference type="ARBA" id="ARBA00009634"/>
    </source>
</evidence>
<dbReference type="PANTHER" id="PTHR24365:SF525">
    <property type="entry name" value="TOLL-LIKE RECEPTOR 5"/>
    <property type="match status" value="1"/>
</dbReference>
<keyword evidence="12" id="KW-0325">Glycoprotein</keyword>
<evidence type="ECO:0000256" key="1">
    <source>
        <dbReference type="ARBA" id="ARBA00004479"/>
    </source>
</evidence>
<evidence type="ECO:0000256" key="6">
    <source>
        <dbReference type="ARBA" id="ARBA00022729"/>
    </source>
</evidence>
<name>A0AAV3AJP2_PYXAD</name>
<keyword evidence="3 14" id="KW-0399">Innate immunity</keyword>
<evidence type="ECO:0000256" key="7">
    <source>
        <dbReference type="ARBA" id="ARBA00022737"/>
    </source>
</evidence>
<dbReference type="Gene3D" id="3.80.10.10">
    <property type="entry name" value="Ribonuclease Inhibitor"/>
    <property type="match status" value="3"/>
</dbReference>
<dbReference type="InterPro" id="IPR017241">
    <property type="entry name" value="Toll-like_receptor"/>
</dbReference>
<dbReference type="Pfam" id="PF01582">
    <property type="entry name" value="TIR"/>
    <property type="match status" value="1"/>
</dbReference>
<keyword evidence="5 15" id="KW-0812">Transmembrane</keyword>
<keyword evidence="8 14" id="KW-0391">Immunity</keyword>
<dbReference type="SMART" id="SM00082">
    <property type="entry name" value="LRRCT"/>
    <property type="match status" value="1"/>
</dbReference>
<evidence type="ECO:0000256" key="14">
    <source>
        <dbReference type="PIRNR" id="PIRNR037595"/>
    </source>
</evidence>
<evidence type="ECO:0000256" key="16">
    <source>
        <dbReference type="SAM" id="SignalP"/>
    </source>
</evidence>
<evidence type="ECO:0000256" key="8">
    <source>
        <dbReference type="ARBA" id="ARBA00022859"/>
    </source>
</evidence>
<evidence type="ECO:0000256" key="13">
    <source>
        <dbReference type="ARBA" id="ARBA00023198"/>
    </source>
</evidence>
<dbReference type="SMART" id="SM00369">
    <property type="entry name" value="LRR_TYP"/>
    <property type="match status" value="10"/>
</dbReference>
<dbReference type="SUPFAM" id="SSF52200">
    <property type="entry name" value="Toll/Interleukin receptor TIR domain"/>
    <property type="match status" value="1"/>
</dbReference>
<gene>
    <name evidence="18" type="ORF">GDO54_011475</name>
</gene>
<keyword evidence="13 14" id="KW-0395">Inflammatory response</keyword>
<comment type="subcellular location">
    <subcellularLocation>
        <location evidence="1">Membrane</location>
        <topology evidence="1">Single-pass type I membrane protein</topology>
    </subcellularLocation>
</comment>
<sequence length="863" mass="99848">MFYNIALLFGAPLVFSYQERCKTVGNKVKLGFCNLTHVPYLASYTQYADLSYNYIQELNSTSFPLLEEMLVLYLNGQETKKLTIQKNSFRNLPNLFYLDLSYNTMLVLDQDAFAGLTKLTSLLLNHNKLNSSILENDYLKDLFNLDLLQLSFNQITYLKPNPLFYRLHNFKVLSLRNNDISSICEGDLHSFQLKHFNLLDLSYNKLGWQDISTWGKCGNPFRNINLDILAISANALNEQTVKTIGNVINGTKIQQLQLSHHLMGPGFGFQNFKDPDNLTFAGLANSDLLVLNISKGLIFILEPFLFANLSTLLILDLSTNKINRIETNVFQGLNQLVILHLSNNLLGELYNNAFDGLTSVAQIYLNDNHIGPIQQNAFKNLPNLNLVDLSGNAILSVVFSESIKFLFFINLKENKLKKIDSDELKSQILHLSENQLEDLGILHKLLQNTELTAISLNQNRLSVCYPYHTIPLNNSLFHLDLANNMIQLIWGDARCLNVFHNLLVLQNLYLSNNHLQFLPDGIFKGLNSLENLNLSSNFLRILSPGVFPKSLLTLDISKNQLLSPNPEVFFTLTNLTIGFNQFVCDCTLVNFLIWLNQTNTTVEDSPYIFCAYPEPFMYQSLYSLEYEDCDDELLLRHIRFSLFVFTSVAIATFLISVFTYKYFRGLFFGLYKKMVFSMLEEKTQEEKAHKYDAYMCYTQKDFQWVENVFLKNLDSEYCEKNRFNLCFEERNFIPGEDHIVNIRDAIWNSKKTVCIVTKQFLRDGWCVEALNYAQSRYFTDLKDVLIMVVVGSLSDYQLRKYKPIRTYIQRCEYLKWPEDYQDVDWFLSRLSYKMLREEKLDNKEVKVPSVTSTIELQQIVPVS</sequence>
<keyword evidence="9 15" id="KW-1133">Transmembrane helix</keyword>
<dbReference type="Proteomes" id="UP001181693">
    <property type="component" value="Unassembled WGS sequence"/>
</dbReference>
<feature type="domain" description="TIR" evidence="17">
    <location>
        <begin position="689"/>
        <end position="834"/>
    </location>
</feature>
<dbReference type="Gene3D" id="3.40.50.10140">
    <property type="entry name" value="Toll/interleukin-1 receptor homology (TIR) domain"/>
    <property type="match status" value="1"/>
</dbReference>
<reference evidence="18" key="1">
    <citation type="thesis" date="2020" institute="ProQuest LLC" country="789 East Eisenhower Parkway, Ann Arbor, MI, USA">
        <title>Comparative Genomics and Chromosome Evolution.</title>
        <authorList>
            <person name="Mudd A.B."/>
        </authorList>
    </citation>
    <scope>NUCLEOTIDE SEQUENCE</scope>
    <source>
        <strain evidence="18">1538</strain>
        <tissue evidence="18">Blood</tissue>
    </source>
</reference>
<accession>A0AAV3AJP2</accession>
<dbReference type="InterPro" id="IPR003591">
    <property type="entry name" value="Leu-rich_rpt_typical-subtyp"/>
</dbReference>
<dbReference type="EMBL" id="DYDO01000004">
    <property type="protein sequence ID" value="DBA27313.1"/>
    <property type="molecule type" value="Genomic_DNA"/>
</dbReference>
<keyword evidence="19" id="KW-1185">Reference proteome</keyword>
<feature type="chain" id="PRO_5043416284" description="TIR domain-containing protein" evidence="16">
    <location>
        <begin position="17"/>
        <end position="863"/>
    </location>
</feature>
<evidence type="ECO:0000313" key="19">
    <source>
        <dbReference type="Proteomes" id="UP001181693"/>
    </source>
</evidence>
<evidence type="ECO:0000256" key="4">
    <source>
        <dbReference type="ARBA" id="ARBA00022614"/>
    </source>
</evidence>
<dbReference type="FunFam" id="3.40.50.10140:FF:000001">
    <property type="entry name" value="Toll-like receptor 2"/>
    <property type="match status" value="1"/>
</dbReference>
<dbReference type="GO" id="GO:0002224">
    <property type="term" value="P:toll-like receptor signaling pathway"/>
    <property type="evidence" value="ECO:0007669"/>
    <property type="project" value="InterPro"/>
</dbReference>
<evidence type="ECO:0000256" key="10">
    <source>
        <dbReference type="ARBA" id="ARBA00023136"/>
    </source>
</evidence>
<dbReference type="PANTHER" id="PTHR24365">
    <property type="entry name" value="TOLL-LIKE RECEPTOR"/>
    <property type="match status" value="1"/>
</dbReference>
<evidence type="ECO:0000256" key="9">
    <source>
        <dbReference type="ARBA" id="ARBA00022989"/>
    </source>
</evidence>
<dbReference type="InterPro" id="IPR000157">
    <property type="entry name" value="TIR_dom"/>
</dbReference>
<feature type="signal peptide" evidence="16">
    <location>
        <begin position="1"/>
        <end position="16"/>
    </location>
</feature>
<dbReference type="SMART" id="SM00255">
    <property type="entry name" value="TIR"/>
    <property type="match status" value="1"/>
</dbReference>
<evidence type="ECO:0000256" key="5">
    <source>
        <dbReference type="ARBA" id="ARBA00022692"/>
    </source>
</evidence>
<evidence type="ECO:0000313" key="18">
    <source>
        <dbReference type="EMBL" id="DBA27313.1"/>
    </source>
</evidence>
<evidence type="ECO:0000256" key="11">
    <source>
        <dbReference type="ARBA" id="ARBA00023170"/>
    </source>
</evidence>
<dbReference type="InterPro" id="IPR035897">
    <property type="entry name" value="Toll_tir_struct_dom_sf"/>
</dbReference>
<comment type="similarity">
    <text evidence="2 14">Belongs to the Toll-like receptor family.</text>
</comment>
<dbReference type="GO" id="GO:0004888">
    <property type="term" value="F:transmembrane signaling receptor activity"/>
    <property type="evidence" value="ECO:0007669"/>
    <property type="project" value="InterPro"/>
</dbReference>
<dbReference type="AlphaFoldDB" id="A0AAV3AJP2"/>
<dbReference type="GO" id="GO:0045087">
    <property type="term" value="P:innate immune response"/>
    <property type="evidence" value="ECO:0007669"/>
    <property type="project" value="UniProtKB-UniRule"/>
</dbReference>
<organism evidence="18 19">
    <name type="scientific">Pyxicephalus adspersus</name>
    <name type="common">African bullfrog</name>
    <dbReference type="NCBI Taxonomy" id="30357"/>
    <lineage>
        <taxon>Eukaryota</taxon>
        <taxon>Metazoa</taxon>
        <taxon>Chordata</taxon>
        <taxon>Craniata</taxon>
        <taxon>Vertebrata</taxon>
        <taxon>Euteleostomi</taxon>
        <taxon>Amphibia</taxon>
        <taxon>Batrachia</taxon>
        <taxon>Anura</taxon>
        <taxon>Neobatrachia</taxon>
        <taxon>Ranoidea</taxon>
        <taxon>Pyxicephalidae</taxon>
        <taxon>Pyxicephalinae</taxon>
        <taxon>Pyxicephalus</taxon>
    </lineage>
</organism>
<evidence type="ECO:0000256" key="15">
    <source>
        <dbReference type="SAM" id="Phobius"/>
    </source>
</evidence>
<evidence type="ECO:0000256" key="3">
    <source>
        <dbReference type="ARBA" id="ARBA00022588"/>
    </source>
</evidence>
<evidence type="ECO:0000256" key="12">
    <source>
        <dbReference type="ARBA" id="ARBA00023180"/>
    </source>
</evidence>
<keyword evidence="4" id="KW-0433">Leucine-rich repeat</keyword>
<keyword evidence="7" id="KW-0677">Repeat</keyword>
<dbReference type="Pfam" id="PF13855">
    <property type="entry name" value="LRR_8"/>
    <property type="match status" value="3"/>
</dbReference>
<protein>
    <recommendedName>
        <fullName evidence="17">TIR domain-containing protein</fullName>
    </recommendedName>
</protein>
<keyword evidence="11 14" id="KW-0675">Receptor</keyword>
<dbReference type="PIRSF" id="PIRSF037595">
    <property type="entry name" value="Toll-like_receptor"/>
    <property type="match status" value="1"/>
</dbReference>
<dbReference type="InterPro" id="IPR000483">
    <property type="entry name" value="Cys-rich_flank_reg_C"/>
</dbReference>
<dbReference type="PROSITE" id="PS50104">
    <property type="entry name" value="TIR"/>
    <property type="match status" value="1"/>
</dbReference>
<dbReference type="FunFam" id="3.80.10.10:FF:000306">
    <property type="entry name" value="Toll-like receptor 5"/>
    <property type="match status" value="1"/>
</dbReference>
<comment type="caution">
    <text evidence="18">The sequence shown here is derived from an EMBL/GenBank/DDBJ whole genome shotgun (WGS) entry which is preliminary data.</text>
</comment>
<evidence type="ECO:0000259" key="17">
    <source>
        <dbReference type="PROSITE" id="PS50104"/>
    </source>
</evidence>
<dbReference type="SUPFAM" id="SSF52058">
    <property type="entry name" value="L domain-like"/>
    <property type="match status" value="2"/>
</dbReference>
<keyword evidence="10 15" id="KW-0472">Membrane</keyword>
<feature type="transmembrane region" description="Helical" evidence="15">
    <location>
        <begin position="640"/>
        <end position="663"/>
    </location>
</feature>
<dbReference type="InterPro" id="IPR032675">
    <property type="entry name" value="LRR_dom_sf"/>
</dbReference>
<keyword evidence="6 16" id="KW-0732">Signal</keyword>
<proteinExistence type="inferred from homology"/>
<dbReference type="GO" id="GO:0006954">
    <property type="term" value="P:inflammatory response"/>
    <property type="evidence" value="ECO:0007669"/>
    <property type="project" value="UniProtKB-UniRule"/>
</dbReference>
<dbReference type="GO" id="GO:0005886">
    <property type="term" value="C:plasma membrane"/>
    <property type="evidence" value="ECO:0007669"/>
    <property type="project" value="TreeGrafter"/>
</dbReference>
<dbReference type="InterPro" id="IPR001611">
    <property type="entry name" value="Leu-rich_rpt"/>
</dbReference>